<reference evidence="2" key="1">
    <citation type="journal article" date="2023" name="Mol. Phylogenet. Evol.">
        <title>Genome-scale phylogeny and comparative genomics of the fungal order Sordariales.</title>
        <authorList>
            <person name="Hensen N."/>
            <person name="Bonometti L."/>
            <person name="Westerberg I."/>
            <person name="Brannstrom I.O."/>
            <person name="Guillou S."/>
            <person name="Cros-Aarteil S."/>
            <person name="Calhoun S."/>
            <person name="Haridas S."/>
            <person name="Kuo A."/>
            <person name="Mondo S."/>
            <person name="Pangilinan J."/>
            <person name="Riley R."/>
            <person name="LaButti K."/>
            <person name="Andreopoulos B."/>
            <person name="Lipzen A."/>
            <person name="Chen C."/>
            <person name="Yan M."/>
            <person name="Daum C."/>
            <person name="Ng V."/>
            <person name="Clum A."/>
            <person name="Steindorff A."/>
            <person name="Ohm R.A."/>
            <person name="Martin F."/>
            <person name="Silar P."/>
            <person name="Natvig D.O."/>
            <person name="Lalanne C."/>
            <person name="Gautier V."/>
            <person name="Ament-Velasquez S.L."/>
            <person name="Kruys A."/>
            <person name="Hutchinson M.I."/>
            <person name="Powell A.J."/>
            <person name="Barry K."/>
            <person name="Miller A.N."/>
            <person name="Grigoriev I.V."/>
            <person name="Debuchy R."/>
            <person name="Gladieux P."/>
            <person name="Hiltunen Thoren M."/>
            <person name="Johannesson H."/>
        </authorList>
    </citation>
    <scope>NUCLEOTIDE SEQUENCE</scope>
    <source>
        <strain evidence="2">PSN243</strain>
    </source>
</reference>
<feature type="region of interest" description="Disordered" evidence="1">
    <location>
        <begin position="163"/>
        <end position="200"/>
    </location>
</feature>
<dbReference type="AlphaFoldDB" id="A0AAV9GB82"/>
<name>A0AAV9GB82_9PEZI</name>
<feature type="compositionally biased region" description="Basic and acidic residues" evidence="1">
    <location>
        <begin position="188"/>
        <end position="200"/>
    </location>
</feature>
<keyword evidence="3" id="KW-1185">Reference proteome</keyword>
<evidence type="ECO:0000256" key="1">
    <source>
        <dbReference type="SAM" id="MobiDB-lite"/>
    </source>
</evidence>
<evidence type="ECO:0000313" key="2">
    <source>
        <dbReference type="EMBL" id="KAK4445368.1"/>
    </source>
</evidence>
<evidence type="ECO:0000313" key="3">
    <source>
        <dbReference type="Proteomes" id="UP001321760"/>
    </source>
</evidence>
<dbReference type="EMBL" id="MU865966">
    <property type="protein sequence ID" value="KAK4445368.1"/>
    <property type="molecule type" value="Genomic_DNA"/>
</dbReference>
<sequence>MSCYSETSDMLQSPCWRSGGVFRLKGLYLHPQWRNPAVHDNPSDPHYEHQAWTGTYAVEVPHNDLPYDTWIRSPVFVGYLCSYEFTPSGEARKVVQYEIEPEVTAWSTETGWRCRFYGNQIIPPARGFFYLKVAVTFSIRVPGSNPGDTVVVADGYVNTHPAIEVKPAPPKDRMPKPRPLLPRSAEAQQKDSNDHYGKDQ</sequence>
<dbReference type="Proteomes" id="UP001321760">
    <property type="component" value="Unassembled WGS sequence"/>
</dbReference>
<comment type="caution">
    <text evidence="2">The sequence shown here is derived from an EMBL/GenBank/DDBJ whole genome shotgun (WGS) entry which is preliminary data.</text>
</comment>
<reference evidence="2" key="2">
    <citation type="submission" date="2023-05" db="EMBL/GenBank/DDBJ databases">
        <authorList>
            <consortium name="Lawrence Berkeley National Laboratory"/>
            <person name="Steindorff A."/>
            <person name="Hensen N."/>
            <person name="Bonometti L."/>
            <person name="Westerberg I."/>
            <person name="Brannstrom I.O."/>
            <person name="Guillou S."/>
            <person name="Cros-Aarteil S."/>
            <person name="Calhoun S."/>
            <person name="Haridas S."/>
            <person name="Kuo A."/>
            <person name="Mondo S."/>
            <person name="Pangilinan J."/>
            <person name="Riley R."/>
            <person name="Labutti K."/>
            <person name="Andreopoulos B."/>
            <person name="Lipzen A."/>
            <person name="Chen C."/>
            <person name="Yanf M."/>
            <person name="Daum C."/>
            <person name="Ng V."/>
            <person name="Clum A."/>
            <person name="Ohm R."/>
            <person name="Martin F."/>
            <person name="Silar P."/>
            <person name="Natvig D."/>
            <person name="Lalanne C."/>
            <person name="Gautier V."/>
            <person name="Ament-Velasquez S.L."/>
            <person name="Kruys A."/>
            <person name="Hutchinson M.I."/>
            <person name="Powell A.J."/>
            <person name="Barry K."/>
            <person name="Miller A.N."/>
            <person name="Grigoriev I.V."/>
            <person name="Debuchy R."/>
            <person name="Gladieux P."/>
            <person name="Thoren M.H."/>
            <person name="Johannesson H."/>
        </authorList>
    </citation>
    <scope>NUCLEOTIDE SEQUENCE</scope>
    <source>
        <strain evidence="2">PSN243</strain>
    </source>
</reference>
<proteinExistence type="predicted"/>
<protein>
    <submittedName>
        <fullName evidence="2">Uncharacterized protein</fullName>
    </submittedName>
</protein>
<gene>
    <name evidence="2" type="ORF">QBC34DRAFT_429141</name>
</gene>
<organism evidence="2 3">
    <name type="scientific">Podospora aff. communis PSN243</name>
    <dbReference type="NCBI Taxonomy" id="3040156"/>
    <lineage>
        <taxon>Eukaryota</taxon>
        <taxon>Fungi</taxon>
        <taxon>Dikarya</taxon>
        <taxon>Ascomycota</taxon>
        <taxon>Pezizomycotina</taxon>
        <taxon>Sordariomycetes</taxon>
        <taxon>Sordariomycetidae</taxon>
        <taxon>Sordariales</taxon>
        <taxon>Podosporaceae</taxon>
        <taxon>Podospora</taxon>
    </lineage>
</organism>
<accession>A0AAV9GB82</accession>